<dbReference type="RefSeq" id="WP_251970750.1">
    <property type="nucleotide sequence ID" value="NZ_AP025730.1"/>
</dbReference>
<dbReference type="SUPFAM" id="SSF47413">
    <property type="entry name" value="lambda repressor-like DNA-binding domains"/>
    <property type="match status" value="1"/>
</dbReference>
<evidence type="ECO:0000313" key="1">
    <source>
        <dbReference type="EMBL" id="BDI07568.1"/>
    </source>
</evidence>
<reference evidence="1" key="1">
    <citation type="submission" date="2022-04" db="EMBL/GenBank/DDBJ databases">
        <title>Whole genome sequence of Sphaerotilus sp. FB-5.</title>
        <authorList>
            <person name="Takeda M."/>
            <person name="Narihara S."/>
            <person name="Akimoto M."/>
            <person name="Akimoto R."/>
            <person name="Nishiyashiki S."/>
            <person name="Murakami T."/>
        </authorList>
    </citation>
    <scope>NUCLEOTIDE SEQUENCE</scope>
    <source>
        <strain evidence="1">FB-5</strain>
    </source>
</reference>
<organism evidence="1 2">
    <name type="scientific">Sphaerotilus microaerophilus</name>
    <dbReference type="NCBI Taxonomy" id="2914710"/>
    <lineage>
        <taxon>Bacteria</taxon>
        <taxon>Pseudomonadati</taxon>
        <taxon>Pseudomonadota</taxon>
        <taxon>Betaproteobacteria</taxon>
        <taxon>Burkholderiales</taxon>
        <taxon>Sphaerotilaceae</taxon>
        <taxon>Sphaerotilus</taxon>
    </lineage>
</organism>
<protein>
    <recommendedName>
        <fullName evidence="3">Addiction module antidote protein</fullName>
    </recommendedName>
</protein>
<dbReference type="InterPro" id="IPR014057">
    <property type="entry name" value="HI1420"/>
</dbReference>
<keyword evidence="2" id="KW-1185">Reference proteome</keyword>
<dbReference type="PANTHER" id="PTHR40275">
    <property type="entry name" value="SSL7038 PROTEIN"/>
    <property type="match status" value="1"/>
</dbReference>
<dbReference type="EMBL" id="AP025730">
    <property type="protein sequence ID" value="BDI07568.1"/>
    <property type="molecule type" value="Genomic_DNA"/>
</dbReference>
<evidence type="ECO:0008006" key="3">
    <source>
        <dbReference type="Google" id="ProtNLM"/>
    </source>
</evidence>
<sequence>MTLETTKWDVQDSLQTPEDCALYIQAALEEAGDDPAYMAAVLGDVARSRGMAQTARAAGLTREGLYKAVGPDGNPSYATMVKILRALGLRFSVVAVPGVEMTS</sequence>
<dbReference type="Pfam" id="PF21716">
    <property type="entry name" value="dnstrm_HI1420"/>
    <property type="match status" value="1"/>
</dbReference>
<dbReference type="Proteomes" id="UP001057498">
    <property type="component" value="Chromosome"/>
</dbReference>
<dbReference type="PANTHER" id="PTHR40275:SF1">
    <property type="entry name" value="SSL7038 PROTEIN"/>
    <property type="match status" value="1"/>
</dbReference>
<dbReference type="InterPro" id="IPR010982">
    <property type="entry name" value="Lambda_DNA-bd_dom_sf"/>
</dbReference>
<name>A0ABM7YSI0_9BURK</name>
<accession>A0ABM7YSI0</accession>
<dbReference type="NCBIfam" id="TIGR02684">
    <property type="entry name" value="dnstrm_HI1420"/>
    <property type="match status" value="1"/>
</dbReference>
<evidence type="ECO:0000313" key="2">
    <source>
        <dbReference type="Proteomes" id="UP001057498"/>
    </source>
</evidence>
<proteinExistence type="predicted"/>
<gene>
    <name evidence="1" type="ORF">CATMQ487_45380</name>
</gene>